<sequence>DLLRAKDPEEGRRIAIYLNELNGRRQQLQKQGLREAQALITPEVLERERLLCVLGEEWGLGVIGLIASNLSEAFHRPAVVVTDVQRNGVYVGSARSIPGYDINDGISSCASFLKTYGGHAAAAGFSLDAGQFEEFRAELVDHANARLRPEDMEAHLDIDLELKPADIHMSTVELLRRIEPFGKGHPMPLFAACDLEVVAVKRIGKQGEHLKLAFKIGGGSRSAVWWRQGGAASDLEIGNRVDVAFELSEDTFNGSGTVQMVVRDVRPAGAEDGIDFGDTTAGAHETSKVSENEPELAGVTEDTSR</sequence>
<evidence type="ECO:0000256" key="1">
    <source>
        <dbReference type="ARBA" id="ARBA00022801"/>
    </source>
</evidence>
<feature type="domain" description="DHHA1" evidence="3">
    <location>
        <begin position="53"/>
        <end position="139"/>
    </location>
</feature>
<evidence type="ECO:0000259" key="4">
    <source>
        <dbReference type="Pfam" id="PF17768"/>
    </source>
</evidence>
<dbReference type="InterPro" id="IPR038763">
    <property type="entry name" value="DHH_sf"/>
</dbReference>
<dbReference type="InterPro" id="IPR003156">
    <property type="entry name" value="DHHA1_dom"/>
</dbReference>
<dbReference type="PANTHER" id="PTHR30255:SF2">
    <property type="entry name" value="SINGLE-STRANDED-DNA-SPECIFIC EXONUCLEASE RECJ"/>
    <property type="match status" value="1"/>
</dbReference>
<feature type="domain" description="RecJ OB" evidence="4">
    <location>
        <begin position="158"/>
        <end position="264"/>
    </location>
</feature>
<protein>
    <recommendedName>
        <fullName evidence="6">Single-stranded-DNA-specific exonuclease RecJ</fullName>
    </recommendedName>
</protein>
<proteinExistence type="predicted"/>
<dbReference type="Pfam" id="PF17768">
    <property type="entry name" value="RecJ_OB"/>
    <property type="match status" value="1"/>
</dbReference>
<dbReference type="GO" id="GO:0003676">
    <property type="term" value="F:nucleic acid binding"/>
    <property type="evidence" value="ECO:0007669"/>
    <property type="project" value="InterPro"/>
</dbReference>
<dbReference type="PANTHER" id="PTHR30255">
    <property type="entry name" value="SINGLE-STRANDED-DNA-SPECIFIC EXONUCLEASE RECJ"/>
    <property type="match status" value="1"/>
</dbReference>
<evidence type="ECO:0008006" key="6">
    <source>
        <dbReference type="Google" id="ProtNLM"/>
    </source>
</evidence>
<feature type="non-terminal residue" evidence="5">
    <location>
        <position position="1"/>
    </location>
</feature>
<evidence type="ECO:0000259" key="3">
    <source>
        <dbReference type="Pfam" id="PF02272"/>
    </source>
</evidence>
<feature type="region of interest" description="Disordered" evidence="2">
    <location>
        <begin position="272"/>
        <end position="305"/>
    </location>
</feature>
<gene>
    <name evidence="5" type="ORF">METZ01_LOCUS198068</name>
</gene>
<reference evidence="5" key="1">
    <citation type="submission" date="2018-05" db="EMBL/GenBank/DDBJ databases">
        <authorList>
            <person name="Lanie J.A."/>
            <person name="Ng W.-L."/>
            <person name="Kazmierczak K.M."/>
            <person name="Andrzejewski T.M."/>
            <person name="Davidsen T.M."/>
            <person name="Wayne K.J."/>
            <person name="Tettelin H."/>
            <person name="Glass J.I."/>
            <person name="Rusch D."/>
            <person name="Podicherti R."/>
            <person name="Tsui H.-C.T."/>
            <person name="Winkler M.E."/>
        </authorList>
    </citation>
    <scope>NUCLEOTIDE SEQUENCE</scope>
</reference>
<dbReference type="AlphaFoldDB" id="A0A382E506"/>
<dbReference type="EMBL" id="UINC01042496">
    <property type="protein sequence ID" value="SVB45214.1"/>
    <property type="molecule type" value="Genomic_DNA"/>
</dbReference>
<evidence type="ECO:0000256" key="2">
    <source>
        <dbReference type="SAM" id="MobiDB-lite"/>
    </source>
</evidence>
<dbReference type="InterPro" id="IPR041122">
    <property type="entry name" value="RecJ_OB"/>
</dbReference>
<evidence type="ECO:0000313" key="5">
    <source>
        <dbReference type="EMBL" id="SVB45214.1"/>
    </source>
</evidence>
<name>A0A382E506_9ZZZZ</name>
<accession>A0A382E506</accession>
<dbReference type="Gene3D" id="2.40.50.460">
    <property type="match status" value="1"/>
</dbReference>
<dbReference type="Pfam" id="PF02272">
    <property type="entry name" value="DHHA1"/>
    <property type="match status" value="1"/>
</dbReference>
<keyword evidence="1" id="KW-0378">Hydrolase</keyword>
<dbReference type="SUPFAM" id="SSF64182">
    <property type="entry name" value="DHH phosphoesterases"/>
    <property type="match status" value="1"/>
</dbReference>
<dbReference type="GO" id="GO:0016787">
    <property type="term" value="F:hydrolase activity"/>
    <property type="evidence" value="ECO:0007669"/>
    <property type="project" value="UniProtKB-KW"/>
</dbReference>
<dbReference type="InterPro" id="IPR051673">
    <property type="entry name" value="SSDNA_exonuclease_RecJ"/>
</dbReference>
<organism evidence="5">
    <name type="scientific">marine metagenome</name>
    <dbReference type="NCBI Taxonomy" id="408172"/>
    <lineage>
        <taxon>unclassified sequences</taxon>
        <taxon>metagenomes</taxon>
        <taxon>ecological metagenomes</taxon>
    </lineage>
</organism>